<dbReference type="AlphaFoldDB" id="A0AAW0GST8"/>
<comment type="similarity">
    <text evidence="2">Belongs to the SVP26 family.</text>
</comment>
<keyword evidence="3 7" id="KW-0812">Transmembrane</keyword>
<keyword evidence="5 7" id="KW-0472">Membrane</keyword>
<protein>
    <recommendedName>
        <fullName evidence="10">DUF396-domain-containing protein</fullName>
    </recommendedName>
</protein>
<feature type="transmembrane region" description="Helical" evidence="7">
    <location>
        <begin position="96"/>
        <end position="118"/>
    </location>
</feature>
<keyword evidence="9" id="KW-1185">Reference proteome</keyword>
<feature type="transmembrane region" description="Helical" evidence="7">
    <location>
        <begin position="139"/>
        <end position="164"/>
    </location>
</feature>
<evidence type="ECO:0000256" key="1">
    <source>
        <dbReference type="ARBA" id="ARBA00004141"/>
    </source>
</evidence>
<dbReference type="Proteomes" id="UP001385951">
    <property type="component" value="Unassembled WGS sequence"/>
</dbReference>
<feature type="transmembrane region" description="Helical" evidence="7">
    <location>
        <begin position="6"/>
        <end position="31"/>
    </location>
</feature>
<dbReference type="GO" id="GO:0005789">
    <property type="term" value="C:endoplasmic reticulum membrane"/>
    <property type="evidence" value="ECO:0007669"/>
    <property type="project" value="TreeGrafter"/>
</dbReference>
<evidence type="ECO:0000256" key="6">
    <source>
        <dbReference type="SAM" id="MobiDB-lite"/>
    </source>
</evidence>
<organism evidence="8 9">
    <name type="scientific">Cerrena zonata</name>
    <dbReference type="NCBI Taxonomy" id="2478898"/>
    <lineage>
        <taxon>Eukaryota</taxon>
        <taxon>Fungi</taxon>
        <taxon>Dikarya</taxon>
        <taxon>Basidiomycota</taxon>
        <taxon>Agaricomycotina</taxon>
        <taxon>Agaricomycetes</taxon>
        <taxon>Polyporales</taxon>
        <taxon>Cerrenaceae</taxon>
        <taxon>Cerrena</taxon>
    </lineage>
</organism>
<evidence type="ECO:0008006" key="10">
    <source>
        <dbReference type="Google" id="ProtNLM"/>
    </source>
</evidence>
<dbReference type="EMBL" id="JASBNA010000001">
    <property type="protein sequence ID" value="KAK7695726.1"/>
    <property type="molecule type" value="Genomic_DNA"/>
</dbReference>
<dbReference type="PANTHER" id="PTHR13144:SF0">
    <property type="entry name" value="PROTEIN TEX261"/>
    <property type="match status" value="1"/>
</dbReference>
<keyword evidence="4 7" id="KW-1133">Transmembrane helix</keyword>
<dbReference type="GO" id="GO:0030134">
    <property type="term" value="C:COPII-coated ER to Golgi transport vesicle"/>
    <property type="evidence" value="ECO:0007669"/>
    <property type="project" value="TreeGrafter"/>
</dbReference>
<dbReference type="PANTHER" id="PTHR13144">
    <property type="entry name" value="TEX261 PROTEIN"/>
    <property type="match status" value="1"/>
</dbReference>
<dbReference type="Pfam" id="PF04148">
    <property type="entry name" value="Erv26"/>
    <property type="match status" value="1"/>
</dbReference>
<comment type="caution">
    <text evidence="8">The sequence shown here is derived from an EMBL/GenBank/DDBJ whole genome shotgun (WGS) entry which is preliminary data.</text>
</comment>
<feature type="region of interest" description="Disordered" evidence="6">
    <location>
        <begin position="220"/>
        <end position="347"/>
    </location>
</feature>
<name>A0AAW0GST8_9APHY</name>
<accession>A0AAW0GST8</accession>
<dbReference type="GO" id="GO:0006888">
    <property type="term" value="P:endoplasmic reticulum to Golgi vesicle-mediated transport"/>
    <property type="evidence" value="ECO:0007669"/>
    <property type="project" value="InterPro"/>
</dbReference>
<reference evidence="8 9" key="1">
    <citation type="submission" date="2022-09" db="EMBL/GenBank/DDBJ databases">
        <authorList>
            <person name="Palmer J.M."/>
        </authorList>
    </citation>
    <scope>NUCLEOTIDE SEQUENCE [LARGE SCALE GENOMIC DNA]</scope>
    <source>
        <strain evidence="8 9">DSM 7382</strain>
    </source>
</reference>
<evidence type="ECO:0000256" key="4">
    <source>
        <dbReference type="ARBA" id="ARBA00022989"/>
    </source>
</evidence>
<feature type="transmembrane region" description="Helical" evidence="7">
    <location>
        <begin position="43"/>
        <end position="62"/>
    </location>
</feature>
<gene>
    <name evidence="8" type="ORF">QCA50_000362</name>
</gene>
<evidence type="ECO:0000256" key="2">
    <source>
        <dbReference type="ARBA" id="ARBA00008096"/>
    </source>
</evidence>
<feature type="compositionally biased region" description="Pro residues" evidence="6">
    <location>
        <begin position="230"/>
        <end position="245"/>
    </location>
</feature>
<feature type="compositionally biased region" description="Low complexity" evidence="6">
    <location>
        <begin position="250"/>
        <end position="266"/>
    </location>
</feature>
<proteinExistence type="inferred from homology"/>
<dbReference type="GO" id="GO:0097020">
    <property type="term" value="F:COPII receptor activity"/>
    <property type="evidence" value="ECO:0007669"/>
    <property type="project" value="InterPro"/>
</dbReference>
<dbReference type="GO" id="GO:0000139">
    <property type="term" value="C:Golgi membrane"/>
    <property type="evidence" value="ECO:0007669"/>
    <property type="project" value="TreeGrafter"/>
</dbReference>
<sequence length="347" mass="38432">MSLLHYLSYVGAAAAFIFVTLSLASGLLWLSELIEEHSRIAKAVGRRGIYIIISLHVALYFYDSLPLRHVLFSIACHIIYLQNFTSRWPLISLTSWSFIASCIFVAIDHFMWFFYFAHITQEARQRSRSIYRGPKSSDVPGFADIATFFGICVWLAPLFLFLSLSASDNALPMNLANAEVPSTPSKVSIPTFQRPRGSLFKSLWDTLSLDSVPRLRSVKRKDSMQGIIAPPSPNLRPVSPSPSPIPLRRMPSNASLPPSAMSPSRRPSTESPAPLYSGLGSGFLSPDARRSMESPDSLSPFTLTPPPPRRVSAPGMPIRRSTTEGASSLEMRRATSPRRSSGFRLDE</sequence>
<evidence type="ECO:0000313" key="9">
    <source>
        <dbReference type="Proteomes" id="UP001385951"/>
    </source>
</evidence>
<evidence type="ECO:0000313" key="8">
    <source>
        <dbReference type="EMBL" id="KAK7695726.1"/>
    </source>
</evidence>
<evidence type="ECO:0000256" key="7">
    <source>
        <dbReference type="SAM" id="Phobius"/>
    </source>
</evidence>
<dbReference type="InterPro" id="IPR007277">
    <property type="entry name" value="Svp26/Tex261"/>
</dbReference>
<evidence type="ECO:0000256" key="3">
    <source>
        <dbReference type="ARBA" id="ARBA00022692"/>
    </source>
</evidence>
<comment type="subcellular location">
    <subcellularLocation>
        <location evidence="1">Membrane</location>
        <topology evidence="1">Multi-pass membrane protein</topology>
    </subcellularLocation>
</comment>
<evidence type="ECO:0000256" key="5">
    <source>
        <dbReference type="ARBA" id="ARBA00023136"/>
    </source>
</evidence>